<evidence type="ECO:0000313" key="6">
    <source>
        <dbReference type="Proteomes" id="UP000054560"/>
    </source>
</evidence>
<protein>
    <submittedName>
        <fullName evidence="5">Uncharacterized protein</fullName>
    </submittedName>
</protein>
<feature type="repeat" description="WD" evidence="3">
    <location>
        <begin position="324"/>
        <end position="348"/>
    </location>
</feature>
<keyword evidence="2" id="KW-0677">Repeat</keyword>
<dbReference type="PANTHER" id="PTHR19847:SF7">
    <property type="entry name" value="DDB1- AND CUL4-ASSOCIATED FACTOR 11"/>
    <property type="match status" value="1"/>
</dbReference>
<dbReference type="PROSITE" id="PS00678">
    <property type="entry name" value="WD_REPEATS_1"/>
    <property type="match status" value="1"/>
</dbReference>
<feature type="compositionally biased region" description="Acidic residues" evidence="4">
    <location>
        <begin position="456"/>
        <end position="490"/>
    </location>
</feature>
<dbReference type="PRINTS" id="PR00320">
    <property type="entry name" value="GPROTEINBRPT"/>
</dbReference>
<dbReference type="Gene3D" id="2.130.10.10">
    <property type="entry name" value="YVTN repeat-like/Quinoprotein amine dehydrogenase"/>
    <property type="match status" value="2"/>
</dbReference>
<name>A0A0L0G6L6_9EUKA</name>
<proteinExistence type="predicted"/>
<dbReference type="Pfam" id="PF00400">
    <property type="entry name" value="WD40"/>
    <property type="match status" value="4"/>
</dbReference>
<feature type="repeat" description="WD" evidence="3">
    <location>
        <begin position="349"/>
        <end position="381"/>
    </location>
</feature>
<dbReference type="GO" id="GO:0080008">
    <property type="term" value="C:Cul4-RING E3 ubiquitin ligase complex"/>
    <property type="evidence" value="ECO:0007669"/>
    <property type="project" value="TreeGrafter"/>
</dbReference>
<dbReference type="Proteomes" id="UP000054560">
    <property type="component" value="Unassembled WGS sequence"/>
</dbReference>
<keyword evidence="1 3" id="KW-0853">WD repeat</keyword>
<keyword evidence="6" id="KW-1185">Reference proteome</keyword>
<evidence type="ECO:0000256" key="1">
    <source>
        <dbReference type="ARBA" id="ARBA00022574"/>
    </source>
</evidence>
<feature type="compositionally biased region" description="Basic and acidic residues" evidence="4">
    <location>
        <begin position="388"/>
        <end position="399"/>
    </location>
</feature>
<evidence type="ECO:0000256" key="4">
    <source>
        <dbReference type="SAM" id="MobiDB-lite"/>
    </source>
</evidence>
<dbReference type="InterPro" id="IPR019775">
    <property type="entry name" value="WD40_repeat_CS"/>
</dbReference>
<feature type="region of interest" description="Disordered" evidence="4">
    <location>
        <begin position="434"/>
        <end position="490"/>
    </location>
</feature>
<dbReference type="InterPro" id="IPR051859">
    <property type="entry name" value="DCAF"/>
</dbReference>
<dbReference type="PANTHER" id="PTHR19847">
    <property type="entry name" value="DDB1- AND CUL4-ASSOCIATED FACTOR 11"/>
    <property type="match status" value="1"/>
</dbReference>
<dbReference type="eggNOG" id="KOG0266">
    <property type="taxonomic scope" value="Eukaryota"/>
</dbReference>
<reference evidence="5 6" key="1">
    <citation type="submission" date="2011-02" db="EMBL/GenBank/DDBJ databases">
        <title>The Genome Sequence of Sphaeroforma arctica JP610.</title>
        <authorList>
            <consortium name="The Broad Institute Genome Sequencing Platform"/>
            <person name="Russ C."/>
            <person name="Cuomo C."/>
            <person name="Young S.K."/>
            <person name="Zeng Q."/>
            <person name="Gargeya S."/>
            <person name="Alvarado L."/>
            <person name="Berlin A."/>
            <person name="Chapman S.B."/>
            <person name="Chen Z."/>
            <person name="Freedman E."/>
            <person name="Gellesch M."/>
            <person name="Goldberg J."/>
            <person name="Griggs A."/>
            <person name="Gujja S."/>
            <person name="Heilman E."/>
            <person name="Heiman D."/>
            <person name="Howarth C."/>
            <person name="Mehta T."/>
            <person name="Neiman D."/>
            <person name="Pearson M."/>
            <person name="Roberts A."/>
            <person name="Saif S."/>
            <person name="Shea T."/>
            <person name="Shenoy N."/>
            <person name="Sisk P."/>
            <person name="Stolte C."/>
            <person name="Sykes S."/>
            <person name="White J."/>
            <person name="Yandava C."/>
            <person name="Burger G."/>
            <person name="Gray M.W."/>
            <person name="Holland P.W.H."/>
            <person name="King N."/>
            <person name="Lang F.B.F."/>
            <person name="Roger A.J."/>
            <person name="Ruiz-Trillo I."/>
            <person name="Haas B."/>
            <person name="Nusbaum C."/>
            <person name="Birren B."/>
        </authorList>
    </citation>
    <scope>NUCLEOTIDE SEQUENCE [LARGE SCALE GENOMIC DNA]</scope>
    <source>
        <strain evidence="5 6">JP610</strain>
    </source>
</reference>
<evidence type="ECO:0000313" key="5">
    <source>
        <dbReference type="EMBL" id="KNC83878.1"/>
    </source>
</evidence>
<dbReference type="STRING" id="667725.A0A0L0G6L6"/>
<dbReference type="OrthoDB" id="63070at2759"/>
<dbReference type="PROSITE" id="PS50082">
    <property type="entry name" value="WD_REPEATS_2"/>
    <property type="match status" value="3"/>
</dbReference>
<sequence length="490" mass="54338">MGYSDFKKHKSVYSMIKERESNKLKPVEKNSSNAYAFGKFLPNQTTSGLALSSQAFCGNYTTDGQTFMSACQDMYIRLFHYSKGRHKLKRAIKCQDLRWSVLDVDFSPDQKNLIYSSWSNYVHLCDVREGSDDYGTTELNFSDSGDFNLGHVCHFSVKFSSDSKYIVAGNNAGKLVAYDLEAMKPSLFIQGHTGDVNAVMFAKDNSSIVYSGSDDGLCKVWDTRLFRSASVAKPVGVLSGHRSGLASIDSKSDGRYLVTNSKDHTDSINGPGTSFDYRFGGSFNSFMPPGDHEDDNSIMTYRGHYVSRTLCRVKFSSEHTTGERFIAAGSADGDICIWDVLTGAKVRILKGHDDVVRDVAFHPYENILASSSWDMSIRIWEHSDCTRAEREAQRGDRRRSSQSQTSDDAEADVHEVRFAHGRFGRYEFTLPRGQYDSDDHASDPEWAVVGGSGSDEVNDESEDGDSDMDGVDVDYDGGDGNGDDMSDDAA</sequence>
<dbReference type="SUPFAM" id="SSF50978">
    <property type="entry name" value="WD40 repeat-like"/>
    <property type="match status" value="1"/>
</dbReference>
<evidence type="ECO:0000256" key="3">
    <source>
        <dbReference type="PROSITE-ProRule" id="PRU00221"/>
    </source>
</evidence>
<dbReference type="InterPro" id="IPR036322">
    <property type="entry name" value="WD40_repeat_dom_sf"/>
</dbReference>
<organism evidence="5 6">
    <name type="scientific">Sphaeroforma arctica JP610</name>
    <dbReference type="NCBI Taxonomy" id="667725"/>
    <lineage>
        <taxon>Eukaryota</taxon>
        <taxon>Ichthyosporea</taxon>
        <taxon>Ichthyophonida</taxon>
        <taxon>Sphaeroforma</taxon>
    </lineage>
</organism>
<dbReference type="SMART" id="SM00320">
    <property type="entry name" value="WD40"/>
    <property type="match status" value="7"/>
</dbReference>
<dbReference type="AlphaFoldDB" id="A0A0L0G6L6"/>
<dbReference type="GO" id="GO:0043161">
    <property type="term" value="P:proteasome-mediated ubiquitin-dependent protein catabolic process"/>
    <property type="evidence" value="ECO:0007669"/>
    <property type="project" value="TreeGrafter"/>
</dbReference>
<accession>A0A0L0G6L6</accession>
<dbReference type="EMBL" id="KQ241804">
    <property type="protein sequence ID" value="KNC83878.1"/>
    <property type="molecule type" value="Genomic_DNA"/>
</dbReference>
<gene>
    <name evidence="5" type="ORF">SARC_03903</name>
</gene>
<dbReference type="InterPro" id="IPR015943">
    <property type="entry name" value="WD40/YVTN_repeat-like_dom_sf"/>
</dbReference>
<dbReference type="InterPro" id="IPR020472">
    <property type="entry name" value="WD40_PAC1"/>
</dbReference>
<dbReference type="PROSITE" id="PS50294">
    <property type="entry name" value="WD_REPEATS_REGION"/>
    <property type="match status" value="2"/>
</dbReference>
<dbReference type="InterPro" id="IPR001680">
    <property type="entry name" value="WD40_rpt"/>
</dbReference>
<evidence type="ECO:0000256" key="2">
    <source>
        <dbReference type="ARBA" id="ARBA00022737"/>
    </source>
</evidence>
<dbReference type="GeneID" id="25904407"/>
<feature type="repeat" description="WD" evidence="3">
    <location>
        <begin position="189"/>
        <end position="224"/>
    </location>
</feature>
<dbReference type="RefSeq" id="XP_014157780.1">
    <property type="nucleotide sequence ID" value="XM_014302305.1"/>
</dbReference>
<feature type="region of interest" description="Disordered" evidence="4">
    <location>
        <begin position="388"/>
        <end position="413"/>
    </location>
</feature>